<dbReference type="EMBL" id="JAXIVS010000013">
    <property type="protein sequence ID" value="MDY7231126.1"/>
    <property type="molecule type" value="Genomic_DNA"/>
</dbReference>
<organism evidence="3 4">
    <name type="scientific">Hyalangium rubrum</name>
    <dbReference type="NCBI Taxonomy" id="3103134"/>
    <lineage>
        <taxon>Bacteria</taxon>
        <taxon>Pseudomonadati</taxon>
        <taxon>Myxococcota</taxon>
        <taxon>Myxococcia</taxon>
        <taxon>Myxococcales</taxon>
        <taxon>Cystobacterineae</taxon>
        <taxon>Archangiaceae</taxon>
        <taxon>Hyalangium</taxon>
    </lineage>
</organism>
<dbReference type="InterPro" id="IPR015421">
    <property type="entry name" value="PyrdxlP-dep_Trfase_major"/>
</dbReference>
<dbReference type="Gene3D" id="3.40.640.10">
    <property type="entry name" value="Type I PLP-dependent aspartate aminotransferase-like (Major domain)"/>
    <property type="match status" value="1"/>
</dbReference>
<comment type="caution">
    <text evidence="3">The sequence shown here is derived from an EMBL/GenBank/DDBJ whole genome shotgun (WGS) entry which is preliminary data.</text>
</comment>
<evidence type="ECO:0000256" key="1">
    <source>
        <dbReference type="ARBA" id="ARBA00022898"/>
    </source>
</evidence>
<dbReference type="PANTHER" id="PTHR43586:SF15">
    <property type="entry name" value="BLR3095 PROTEIN"/>
    <property type="match status" value="1"/>
</dbReference>
<keyword evidence="1" id="KW-0663">Pyridoxal phosphate</keyword>
<keyword evidence="3" id="KW-0808">Transferase</keyword>
<protein>
    <submittedName>
        <fullName evidence="3">Aminotransferase class V-fold PLP-dependent enzyme</fullName>
    </submittedName>
</protein>
<keyword evidence="3" id="KW-0032">Aminotransferase</keyword>
<sequence length="398" mass="44700">MLVGLARRNFPGLEDKVFLDSACVSLAPVDAQQAISRFTEMAVRCPARDASHHHLEMDRQRTEAAREVAKLLHAEQRHVALIESTSHGLNLAAQAIRLEPGSNVLVPDTEFMQVAIPWQGLREVEVRPVRSEPGGVLTVEAFERAMDAHTRVVCVSSVQWCTGYRLDMRRLGELCRERRIWLVVDAIHEIGAMRVDVRERYSDFLITGGHKWLNAPFGCGLMVVSDRVLEELRPPSHGYLSMEPPPEGWGQYFRTPSVTPFEDHHFVREARAFEHGGTANYPGAIGLGASVRLLNTLGVDQAEAHIRALTDRLRSELLRIGARLLTPEDAASRSGLTVFRWFDEPAKDQALVERLLDRKIYVSMRFTSGVGGIRVSTHFFNDETDIDRLVRELQALTA</sequence>
<name>A0ABU5HCD5_9BACT</name>
<proteinExistence type="predicted"/>
<dbReference type="Pfam" id="PF00266">
    <property type="entry name" value="Aminotran_5"/>
    <property type="match status" value="1"/>
</dbReference>
<dbReference type="Gene3D" id="3.90.1150.10">
    <property type="entry name" value="Aspartate Aminotransferase, domain 1"/>
    <property type="match status" value="1"/>
</dbReference>
<dbReference type="InterPro" id="IPR015424">
    <property type="entry name" value="PyrdxlP-dep_Trfase"/>
</dbReference>
<gene>
    <name evidence="3" type="ORF">SYV04_32355</name>
</gene>
<dbReference type="SUPFAM" id="SSF53383">
    <property type="entry name" value="PLP-dependent transferases"/>
    <property type="match status" value="1"/>
</dbReference>
<evidence type="ECO:0000313" key="4">
    <source>
        <dbReference type="Proteomes" id="UP001291309"/>
    </source>
</evidence>
<dbReference type="InterPro" id="IPR000192">
    <property type="entry name" value="Aminotrans_V_dom"/>
</dbReference>
<evidence type="ECO:0000313" key="3">
    <source>
        <dbReference type="EMBL" id="MDY7231126.1"/>
    </source>
</evidence>
<keyword evidence="4" id="KW-1185">Reference proteome</keyword>
<evidence type="ECO:0000259" key="2">
    <source>
        <dbReference type="Pfam" id="PF00266"/>
    </source>
</evidence>
<reference evidence="3 4" key="1">
    <citation type="submission" date="2023-12" db="EMBL/GenBank/DDBJ databases">
        <title>the genome sequence of Hyalangium sp. s54d21.</title>
        <authorList>
            <person name="Zhang X."/>
        </authorList>
    </citation>
    <scope>NUCLEOTIDE SEQUENCE [LARGE SCALE GENOMIC DNA]</scope>
    <source>
        <strain evidence="4">s54d21</strain>
    </source>
</reference>
<dbReference type="Proteomes" id="UP001291309">
    <property type="component" value="Unassembled WGS sequence"/>
</dbReference>
<dbReference type="PANTHER" id="PTHR43586">
    <property type="entry name" value="CYSTEINE DESULFURASE"/>
    <property type="match status" value="1"/>
</dbReference>
<dbReference type="InterPro" id="IPR015422">
    <property type="entry name" value="PyrdxlP-dep_Trfase_small"/>
</dbReference>
<dbReference type="GO" id="GO:0008483">
    <property type="term" value="F:transaminase activity"/>
    <property type="evidence" value="ECO:0007669"/>
    <property type="project" value="UniProtKB-KW"/>
</dbReference>
<feature type="domain" description="Aminotransferase class V" evidence="2">
    <location>
        <begin position="17"/>
        <end position="389"/>
    </location>
</feature>
<accession>A0ABU5HCD5</accession>
<dbReference type="RefSeq" id="WP_321549836.1">
    <property type="nucleotide sequence ID" value="NZ_JAXIVS010000013.1"/>
</dbReference>